<name>A0AAT9J7S2_9VIRU</name>
<gene>
    <name evidence="1" type="ORF">GahPV1_gp10</name>
</gene>
<accession>A0AAT9J7S2</accession>
<proteinExistence type="predicted"/>
<reference evidence="1" key="1">
    <citation type="journal article" date="2024" name="ISME J.">
        <title>Pleomorphic viruses establish stable relationship with marine hyperthermophilic archaea.</title>
        <authorList>
            <person name="Baquero D.P."/>
            <person name="Bignon E.A."/>
            <person name="Krupovic M."/>
        </authorList>
    </citation>
    <scope>NUCLEOTIDE SEQUENCE</scope>
</reference>
<evidence type="ECO:0000313" key="1">
    <source>
        <dbReference type="EMBL" id="DBA54647.1"/>
    </source>
</evidence>
<dbReference type="EMBL" id="BK065157">
    <property type="protein sequence ID" value="DBA54647.1"/>
    <property type="molecule type" value="Genomic_DNA"/>
</dbReference>
<sequence length="40" mass="4433">MAVVYAFECAFCGSKISEGELVLLGCCPLCKDCYGRLRRK</sequence>
<protein>
    <submittedName>
        <fullName evidence="1">Uncharacterized protein</fullName>
    </submittedName>
</protein>
<organism evidence="1">
    <name type="scientific">Geoglobus ahangari pleomorphic virus 1</name>
    <dbReference type="NCBI Taxonomy" id="3115752"/>
    <lineage>
        <taxon>Viruses</taxon>
        <taxon>Monodnaviria</taxon>
        <taxon>Trapavirae</taxon>
        <taxon>Calorviricota</taxon>
        <taxon>Caminiviricetes</taxon>
        <taxon>Ageovirales</taxon>
        <taxon>Thalassapleoviridae</taxon>
        <taxon>Geogavirus</taxon>
        <taxon>Geogavirus guaymasense</taxon>
    </lineage>
</organism>